<feature type="transmembrane region" description="Helical" evidence="1">
    <location>
        <begin position="66"/>
        <end position="87"/>
    </location>
</feature>
<keyword evidence="3" id="KW-1185">Reference proteome</keyword>
<dbReference type="Ensembl" id="ENSSHBT00005003635.1">
    <property type="protein sequence ID" value="ENSSHBP00005002973.1"/>
    <property type="gene ID" value="ENSSHBG00005002709.1"/>
</dbReference>
<evidence type="ECO:0000313" key="3">
    <source>
        <dbReference type="Proteomes" id="UP000472266"/>
    </source>
</evidence>
<proteinExistence type="predicted"/>
<organism evidence="2 3">
    <name type="scientific">Strigops habroptila</name>
    <name type="common">Kakapo</name>
    <dbReference type="NCBI Taxonomy" id="2489341"/>
    <lineage>
        <taxon>Eukaryota</taxon>
        <taxon>Metazoa</taxon>
        <taxon>Chordata</taxon>
        <taxon>Craniata</taxon>
        <taxon>Vertebrata</taxon>
        <taxon>Euteleostomi</taxon>
        <taxon>Archelosauria</taxon>
        <taxon>Archosauria</taxon>
        <taxon>Dinosauria</taxon>
        <taxon>Saurischia</taxon>
        <taxon>Theropoda</taxon>
        <taxon>Coelurosauria</taxon>
        <taxon>Aves</taxon>
        <taxon>Neognathae</taxon>
        <taxon>Neoaves</taxon>
        <taxon>Telluraves</taxon>
        <taxon>Australaves</taxon>
        <taxon>Psittaciformes</taxon>
        <taxon>Psittacidae</taxon>
        <taxon>Strigops</taxon>
    </lineage>
</organism>
<reference evidence="2" key="3">
    <citation type="submission" date="2025-09" db="UniProtKB">
        <authorList>
            <consortium name="Ensembl"/>
        </authorList>
    </citation>
    <scope>IDENTIFICATION</scope>
</reference>
<dbReference type="Proteomes" id="UP000472266">
    <property type="component" value="Chromosome 7"/>
</dbReference>
<keyword evidence="1" id="KW-0812">Transmembrane</keyword>
<accession>A0A672TL74</accession>
<keyword evidence="1" id="KW-1133">Transmembrane helix</keyword>
<reference evidence="2 3" key="1">
    <citation type="submission" date="2019-11" db="EMBL/GenBank/DDBJ databases">
        <title>Strigops habroptila (kakapo) genome, bStrHab1, primary haplotype, v2.</title>
        <authorList>
            <person name="Jarvis E.D."/>
            <person name="Howard J."/>
            <person name="Rhie A."/>
            <person name="Phillippy A."/>
            <person name="Korlach J."/>
            <person name="Digby A."/>
            <person name="Iorns D."/>
            <person name="Eason D."/>
            <person name="Robertson B."/>
            <person name="Raemaekers T."/>
            <person name="Howe K."/>
            <person name="Lewin H."/>
            <person name="Damas J."/>
            <person name="Hastie A."/>
            <person name="Tracey A."/>
            <person name="Chow W."/>
            <person name="Fedrigo O."/>
        </authorList>
    </citation>
    <scope>NUCLEOTIDE SEQUENCE [LARGE SCALE GENOMIC DNA]</scope>
</reference>
<keyword evidence="1" id="KW-0472">Membrane</keyword>
<dbReference type="InParanoid" id="A0A672TL74"/>
<feature type="transmembrane region" description="Helical" evidence="1">
    <location>
        <begin position="44"/>
        <end position="60"/>
    </location>
</feature>
<evidence type="ECO:0000256" key="1">
    <source>
        <dbReference type="SAM" id="Phobius"/>
    </source>
</evidence>
<dbReference type="AlphaFoldDB" id="A0A672TL74"/>
<sequence length="157" mass="18390">MIPHIKKEHFTHKQVLFHNDRGDSQTFTQRLCAKPNWYSQHADLVSFSIYLVTLAVLWIHEGTSFLANFLFFFFSFVPVCHVLVNVFSEQDLVVQSTHPYSPAPCCLPRRTSAPAMQPMPRMQTTIPMKCTAFIFYQRESVFKRLYHPSDRIRLFCS</sequence>
<name>A0A672TL74_STRHB</name>
<evidence type="ECO:0000313" key="2">
    <source>
        <dbReference type="Ensembl" id="ENSSHBP00005002973.1"/>
    </source>
</evidence>
<reference evidence="2" key="2">
    <citation type="submission" date="2025-08" db="UniProtKB">
        <authorList>
            <consortium name="Ensembl"/>
        </authorList>
    </citation>
    <scope>IDENTIFICATION</scope>
</reference>
<protein>
    <submittedName>
        <fullName evidence="2">Uncharacterized protein</fullName>
    </submittedName>
</protein>